<sequence length="141" mass="15609">MNVLLEMTNEIGIVSLFRSSSSTCIDRDSREKYHPESQGKKKAGIGKFFRHLGSAKTSPRHGPKPGLPKSNSQAERSEIDDAPILGNEPEEEEQMKIVKMVQESYISTRPQPSQSVSVKSFGSLDWGKNIFCGKSGWSHGN</sequence>
<dbReference type="Proteomes" id="UP000887116">
    <property type="component" value="Unassembled WGS sequence"/>
</dbReference>
<evidence type="ECO:0000256" key="1">
    <source>
        <dbReference type="SAM" id="MobiDB-lite"/>
    </source>
</evidence>
<gene>
    <name evidence="2" type="ORF">TNCT_382371</name>
</gene>
<feature type="region of interest" description="Disordered" evidence="1">
    <location>
        <begin position="22"/>
        <end position="91"/>
    </location>
</feature>
<feature type="compositionally biased region" description="Basic and acidic residues" evidence="1">
    <location>
        <begin position="25"/>
        <end position="39"/>
    </location>
</feature>
<accession>A0A8X6K969</accession>
<evidence type="ECO:0000313" key="3">
    <source>
        <dbReference type="Proteomes" id="UP000887116"/>
    </source>
</evidence>
<feature type="compositionally biased region" description="Basic residues" evidence="1">
    <location>
        <begin position="40"/>
        <end position="50"/>
    </location>
</feature>
<keyword evidence="3" id="KW-1185">Reference proteome</keyword>
<dbReference type="AlphaFoldDB" id="A0A8X6K969"/>
<name>A0A8X6K969_TRICU</name>
<reference evidence="2" key="1">
    <citation type="submission" date="2020-07" db="EMBL/GenBank/DDBJ databases">
        <title>Multicomponent nature underlies the extraordinary mechanical properties of spider dragline silk.</title>
        <authorList>
            <person name="Kono N."/>
            <person name="Nakamura H."/>
            <person name="Mori M."/>
            <person name="Yoshida Y."/>
            <person name="Ohtoshi R."/>
            <person name="Malay A.D."/>
            <person name="Moran D.A.P."/>
            <person name="Tomita M."/>
            <person name="Numata K."/>
            <person name="Arakawa K."/>
        </authorList>
    </citation>
    <scope>NUCLEOTIDE SEQUENCE</scope>
</reference>
<dbReference type="EMBL" id="BMAO01020239">
    <property type="protein sequence ID" value="GFQ65941.1"/>
    <property type="molecule type" value="Genomic_DNA"/>
</dbReference>
<protein>
    <submittedName>
        <fullName evidence="2">Uncharacterized protein</fullName>
    </submittedName>
</protein>
<evidence type="ECO:0000313" key="2">
    <source>
        <dbReference type="EMBL" id="GFQ65941.1"/>
    </source>
</evidence>
<organism evidence="2 3">
    <name type="scientific">Trichonephila clavata</name>
    <name type="common">Joro spider</name>
    <name type="synonym">Nephila clavata</name>
    <dbReference type="NCBI Taxonomy" id="2740835"/>
    <lineage>
        <taxon>Eukaryota</taxon>
        <taxon>Metazoa</taxon>
        <taxon>Ecdysozoa</taxon>
        <taxon>Arthropoda</taxon>
        <taxon>Chelicerata</taxon>
        <taxon>Arachnida</taxon>
        <taxon>Araneae</taxon>
        <taxon>Araneomorphae</taxon>
        <taxon>Entelegynae</taxon>
        <taxon>Araneoidea</taxon>
        <taxon>Nephilidae</taxon>
        <taxon>Trichonephila</taxon>
    </lineage>
</organism>
<proteinExistence type="predicted"/>
<comment type="caution">
    <text evidence="2">The sequence shown here is derived from an EMBL/GenBank/DDBJ whole genome shotgun (WGS) entry which is preliminary data.</text>
</comment>